<dbReference type="InterPro" id="IPR014729">
    <property type="entry name" value="Rossmann-like_a/b/a_fold"/>
</dbReference>
<dbReference type="GO" id="GO:0005829">
    <property type="term" value="C:cytosol"/>
    <property type="evidence" value="ECO:0007669"/>
    <property type="project" value="TreeGrafter"/>
</dbReference>
<gene>
    <name evidence="9" type="primary">panC</name>
    <name evidence="10" type="ORF">SAMN05216498_2659</name>
</gene>
<dbReference type="InterPro" id="IPR042176">
    <property type="entry name" value="Pantoate_ligase_C"/>
</dbReference>
<dbReference type="FunFam" id="3.40.50.620:FF:000013">
    <property type="entry name" value="Pantothenate synthetase"/>
    <property type="match status" value="1"/>
</dbReference>
<comment type="miscellaneous">
    <text evidence="9">The reaction proceeds by a bi uni uni bi ping pong mechanism.</text>
</comment>
<dbReference type="HAMAP" id="MF_00158">
    <property type="entry name" value="PanC"/>
    <property type="match status" value="1"/>
</dbReference>
<dbReference type="OrthoDB" id="9773087at2"/>
<dbReference type="CDD" id="cd00560">
    <property type="entry name" value="PanC"/>
    <property type="match status" value="1"/>
</dbReference>
<protein>
    <recommendedName>
        <fullName evidence="9">Pantothenate synthetase</fullName>
        <shortName evidence="9">PS</shortName>
        <ecNumber evidence="9">6.3.2.1</ecNumber>
    </recommendedName>
    <alternativeName>
        <fullName evidence="9">Pantoate--beta-alanine ligase</fullName>
    </alternativeName>
    <alternativeName>
        <fullName evidence="9">Pantoate-activating enzyme</fullName>
    </alternativeName>
</protein>
<evidence type="ECO:0000256" key="2">
    <source>
        <dbReference type="ARBA" id="ARBA00009256"/>
    </source>
</evidence>
<dbReference type="GO" id="GO:0005524">
    <property type="term" value="F:ATP binding"/>
    <property type="evidence" value="ECO:0007669"/>
    <property type="project" value="UniProtKB-KW"/>
</dbReference>
<dbReference type="NCBIfam" id="TIGR00018">
    <property type="entry name" value="panC"/>
    <property type="match status" value="1"/>
</dbReference>
<comment type="function">
    <text evidence="9">Catalyzes the condensation of pantoate with beta-alanine in an ATP-dependent reaction via a pantoyl-adenylate intermediate.</text>
</comment>
<evidence type="ECO:0000256" key="3">
    <source>
        <dbReference type="ARBA" id="ARBA00022490"/>
    </source>
</evidence>
<evidence type="ECO:0000256" key="6">
    <source>
        <dbReference type="ARBA" id="ARBA00022741"/>
    </source>
</evidence>
<feature type="binding site" evidence="9">
    <location>
        <position position="61"/>
    </location>
    <ligand>
        <name>(R)-pantoate</name>
        <dbReference type="ChEBI" id="CHEBI:15980"/>
    </ligand>
</feature>
<keyword evidence="4 9" id="KW-0436">Ligase</keyword>
<feature type="binding site" evidence="9">
    <location>
        <position position="153"/>
    </location>
    <ligand>
        <name>(R)-pantoate</name>
        <dbReference type="ChEBI" id="CHEBI:15980"/>
    </ligand>
</feature>
<dbReference type="AlphaFoldDB" id="A0A1H0CSR7"/>
<dbReference type="InterPro" id="IPR003721">
    <property type="entry name" value="Pantoate_ligase"/>
</dbReference>
<evidence type="ECO:0000256" key="1">
    <source>
        <dbReference type="ARBA" id="ARBA00004990"/>
    </source>
</evidence>
<dbReference type="Gene3D" id="3.40.50.620">
    <property type="entry name" value="HUPs"/>
    <property type="match status" value="1"/>
</dbReference>
<feature type="binding site" evidence="9">
    <location>
        <begin position="30"/>
        <end position="37"/>
    </location>
    <ligand>
        <name>ATP</name>
        <dbReference type="ChEBI" id="CHEBI:30616"/>
    </ligand>
</feature>
<dbReference type="InterPro" id="IPR004821">
    <property type="entry name" value="Cyt_trans-like"/>
</dbReference>
<comment type="subcellular location">
    <subcellularLocation>
        <location evidence="9">Cytoplasm</location>
    </subcellularLocation>
</comment>
<feature type="binding site" evidence="9">
    <location>
        <position position="176"/>
    </location>
    <ligand>
        <name>ATP</name>
        <dbReference type="ChEBI" id="CHEBI:30616"/>
    </ligand>
</feature>
<dbReference type="EMBL" id="FNIG01000006">
    <property type="protein sequence ID" value="SDN60919.1"/>
    <property type="molecule type" value="Genomic_DNA"/>
</dbReference>
<evidence type="ECO:0000256" key="5">
    <source>
        <dbReference type="ARBA" id="ARBA00022655"/>
    </source>
</evidence>
<keyword evidence="11" id="KW-1185">Reference proteome</keyword>
<feature type="binding site" evidence="9">
    <location>
        <begin position="147"/>
        <end position="150"/>
    </location>
    <ligand>
        <name>ATP</name>
        <dbReference type="ChEBI" id="CHEBI:30616"/>
    </ligand>
</feature>
<feature type="active site" description="Proton donor" evidence="9">
    <location>
        <position position="37"/>
    </location>
</feature>
<sequence>MKTVRTIEEMRSIKNDLKNNHNSIGLVPTMGFLHEGHRQLIQSSRQENDVVVVSVFVNPLQFNQSSDLESYPRDFERDEKIMEQDGVDYVFYPTALEMYPRAMTISMSVDRRTDVLCGQSRPGHFEGVVTVLSKLFHIIAPTSAYFGLKDAQQFAVVDALVHDFNFEVNVTPVPTVREEDGLAMSSRNVNLETDEREEAKHIYQALLHGQTFIKQHDDWSRQEVINEVKGYLEFHITGEIDYIDCLSFPELSKDLTVGDDLIIAVAVYYKKARLIDNIILNAQGEFKYKGE</sequence>
<dbReference type="SUPFAM" id="SSF52374">
    <property type="entry name" value="Nucleotidylyl transferase"/>
    <property type="match status" value="1"/>
</dbReference>
<dbReference type="UniPathway" id="UPA00028">
    <property type="reaction ID" value="UER00005"/>
</dbReference>
<dbReference type="GO" id="GO:0004592">
    <property type="term" value="F:pantoate-beta-alanine ligase activity"/>
    <property type="evidence" value="ECO:0007669"/>
    <property type="project" value="UniProtKB-UniRule"/>
</dbReference>
<name>A0A1H0CSR7_9BACI</name>
<evidence type="ECO:0000256" key="9">
    <source>
        <dbReference type="HAMAP-Rule" id="MF_00158"/>
    </source>
</evidence>
<keyword evidence="5 9" id="KW-0566">Pantothenate biosynthesis</keyword>
<comment type="pathway">
    <text evidence="1 9">Cofactor biosynthesis; (R)-pantothenate biosynthesis; (R)-pantothenate from (R)-pantoate and beta-alanine: step 1/1.</text>
</comment>
<dbReference type="GO" id="GO:0015940">
    <property type="term" value="P:pantothenate biosynthetic process"/>
    <property type="evidence" value="ECO:0007669"/>
    <property type="project" value="UniProtKB-UniRule"/>
</dbReference>
<dbReference type="Gene3D" id="3.30.1300.10">
    <property type="entry name" value="Pantoate-beta-alanine ligase, C-terminal domain"/>
    <property type="match status" value="1"/>
</dbReference>
<dbReference type="EC" id="6.3.2.1" evidence="9"/>
<dbReference type="NCBIfam" id="TIGR00125">
    <property type="entry name" value="cyt_tran_rel"/>
    <property type="match status" value="1"/>
</dbReference>
<keyword evidence="3 9" id="KW-0963">Cytoplasm</keyword>
<dbReference type="Pfam" id="PF02569">
    <property type="entry name" value="Pantoate_ligase"/>
    <property type="match status" value="1"/>
</dbReference>
<comment type="catalytic activity">
    <reaction evidence="8 9">
        <text>(R)-pantoate + beta-alanine + ATP = (R)-pantothenate + AMP + diphosphate + H(+)</text>
        <dbReference type="Rhea" id="RHEA:10912"/>
        <dbReference type="ChEBI" id="CHEBI:15378"/>
        <dbReference type="ChEBI" id="CHEBI:15980"/>
        <dbReference type="ChEBI" id="CHEBI:29032"/>
        <dbReference type="ChEBI" id="CHEBI:30616"/>
        <dbReference type="ChEBI" id="CHEBI:33019"/>
        <dbReference type="ChEBI" id="CHEBI:57966"/>
        <dbReference type="ChEBI" id="CHEBI:456215"/>
        <dbReference type="EC" id="6.3.2.1"/>
    </reaction>
</comment>
<keyword evidence="6 9" id="KW-0547">Nucleotide-binding</keyword>
<organism evidence="10 11">
    <name type="scientific">Tenuibacillus multivorans</name>
    <dbReference type="NCBI Taxonomy" id="237069"/>
    <lineage>
        <taxon>Bacteria</taxon>
        <taxon>Bacillati</taxon>
        <taxon>Bacillota</taxon>
        <taxon>Bacilli</taxon>
        <taxon>Bacillales</taxon>
        <taxon>Bacillaceae</taxon>
        <taxon>Tenuibacillus</taxon>
    </lineage>
</organism>
<dbReference type="PANTHER" id="PTHR21299:SF1">
    <property type="entry name" value="PANTOATE--BETA-ALANINE LIGASE"/>
    <property type="match status" value="1"/>
</dbReference>
<evidence type="ECO:0000256" key="7">
    <source>
        <dbReference type="ARBA" id="ARBA00022840"/>
    </source>
</evidence>
<feature type="binding site" evidence="9">
    <location>
        <begin position="184"/>
        <end position="187"/>
    </location>
    <ligand>
        <name>ATP</name>
        <dbReference type="ChEBI" id="CHEBI:30616"/>
    </ligand>
</feature>
<feature type="binding site" evidence="9">
    <location>
        <position position="61"/>
    </location>
    <ligand>
        <name>beta-alanine</name>
        <dbReference type="ChEBI" id="CHEBI:57966"/>
    </ligand>
</feature>
<evidence type="ECO:0000256" key="4">
    <source>
        <dbReference type="ARBA" id="ARBA00022598"/>
    </source>
</evidence>
<accession>A0A1H0CSR7</accession>
<evidence type="ECO:0000256" key="8">
    <source>
        <dbReference type="ARBA" id="ARBA00048258"/>
    </source>
</evidence>
<dbReference type="RefSeq" id="WP_093857068.1">
    <property type="nucleotide sequence ID" value="NZ_BJVZ01000002.1"/>
</dbReference>
<keyword evidence="7 9" id="KW-0067">ATP-binding</keyword>
<reference evidence="10 11" key="1">
    <citation type="submission" date="2016-10" db="EMBL/GenBank/DDBJ databases">
        <authorList>
            <person name="de Groot N.N."/>
        </authorList>
    </citation>
    <scope>NUCLEOTIDE SEQUENCE [LARGE SCALE GENOMIC DNA]</scope>
    <source>
        <strain evidence="10 11">CGMCC 1.3442</strain>
    </source>
</reference>
<dbReference type="STRING" id="237069.SAMN05216498_2659"/>
<evidence type="ECO:0000313" key="11">
    <source>
        <dbReference type="Proteomes" id="UP000199334"/>
    </source>
</evidence>
<dbReference type="Proteomes" id="UP000199334">
    <property type="component" value="Unassembled WGS sequence"/>
</dbReference>
<dbReference type="PANTHER" id="PTHR21299">
    <property type="entry name" value="CYTIDYLATE KINASE/PANTOATE-BETA-ALANINE LIGASE"/>
    <property type="match status" value="1"/>
</dbReference>
<comment type="similarity">
    <text evidence="2 9">Belongs to the pantothenate synthetase family.</text>
</comment>
<evidence type="ECO:0000313" key="10">
    <source>
        <dbReference type="EMBL" id="SDN60919.1"/>
    </source>
</evidence>
<proteinExistence type="inferred from homology"/>
<comment type="subunit">
    <text evidence="9">Homodimer.</text>
</comment>